<reference evidence="1" key="1">
    <citation type="journal article" date="2022" name="Int. J. Mol. Sci.">
        <title>Draft Genome of Tanacetum Coccineum: Genomic Comparison of Closely Related Tanacetum-Family Plants.</title>
        <authorList>
            <person name="Yamashiro T."/>
            <person name="Shiraishi A."/>
            <person name="Nakayama K."/>
            <person name="Satake H."/>
        </authorList>
    </citation>
    <scope>NUCLEOTIDE SEQUENCE</scope>
</reference>
<evidence type="ECO:0000313" key="2">
    <source>
        <dbReference type="Proteomes" id="UP001151760"/>
    </source>
</evidence>
<gene>
    <name evidence="1" type="ORF">Tco_0679852</name>
</gene>
<keyword evidence="2" id="KW-1185">Reference proteome</keyword>
<dbReference type="EMBL" id="BQNB010009567">
    <property type="protein sequence ID" value="GJS65288.1"/>
    <property type="molecule type" value="Genomic_DNA"/>
</dbReference>
<sequence>MRNKRTLGAITKPDAPLVVVGGGCDDDDGGMGRGNGVERVVTRWWRWCRVAWQRRGGGDSGVVARGGASGGE</sequence>
<comment type="caution">
    <text evidence="1">The sequence shown here is derived from an EMBL/GenBank/DDBJ whole genome shotgun (WGS) entry which is preliminary data.</text>
</comment>
<evidence type="ECO:0000313" key="1">
    <source>
        <dbReference type="EMBL" id="GJS65288.1"/>
    </source>
</evidence>
<name>A0ABQ4XK02_9ASTR</name>
<protein>
    <submittedName>
        <fullName evidence="1">Uncharacterized protein</fullName>
    </submittedName>
</protein>
<accession>A0ABQ4XK02</accession>
<organism evidence="1 2">
    <name type="scientific">Tanacetum coccineum</name>
    <dbReference type="NCBI Taxonomy" id="301880"/>
    <lineage>
        <taxon>Eukaryota</taxon>
        <taxon>Viridiplantae</taxon>
        <taxon>Streptophyta</taxon>
        <taxon>Embryophyta</taxon>
        <taxon>Tracheophyta</taxon>
        <taxon>Spermatophyta</taxon>
        <taxon>Magnoliopsida</taxon>
        <taxon>eudicotyledons</taxon>
        <taxon>Gunneridae</taxon>
        <taxon>Pentapetalae</taxon>
        <taxon>asterids</taxon>
        <taxon>campanulids</taxon>
        <taxon>Asterales</taxon>
        <taxon>Asteraceae</taxon>
        <taxon>Asteroideae</taxon>
        <taxon>Anthemideae</taxon>
        <taxon>Anthemidinae</taxon>
        <taxon>Tanacetum</taxon>
    </lineage>
</organism>
<dbReference type="Proteomes" id="UP001151760">
    <property type="component" value="Unassembled WGS sequence"/>
</dbReference>
<proteinExistence type="predicted"/>
<reference evidence="1" key="2">
    <citation type="submission" date="2022-01" db="EMBL/GenBank/DDBJ databases">
        <authorList>
            <person name="Yamashiro T."/>
            <person name="Shiraishi A."/>
            <person name="Satake H."/>
            <person name="Nakayama K."/>
        </authorList>
    </citation>
    <scope>NUCLEOTIDE SEQUENCE</scope>
</reference>